<evidence type="ECO:0000313" key="4">
    <source>
        <dbReference type="Proteomes" id="UP000604737"/>
    </source>
</evidence>
<dbReference type="RefSeq" id="WP_189461294.1">
    <property type="nucleotide sequence ID" value="NZ_BMYO01000007.1"/>
</dbReference>
<proteinExistence type="predicted"/>
<dbReference type="Pfam" id="PF09865">
    <property type="entry name" value="DUF2092"/>
    <property type="match status" value="1"/>
</dbReference>
<dbReference type="SUPFAM" id="SSF89392">
    <property type="entry name" value="Prokaryotic lipoproteins and lipoprotein localization factors"/>
    <property type="match status" value="1"/>
</dbReference>
<dbReference type="EMBL" id="BMYO01000007">
    <property type="protein sequence ID" value="GHD65329.1"/>
    <property type="molecule type" value="Genomic_DNA"/>
</dbReference>
<protein>
    <recommendedName>
        <fullName evidence="5">DUF2092 domain-containing protein</fullName>
    </recommendedName>
</protein>
<gene>
    <name evidence="3" type="ORF">GCM10007350_25590</name>
</gene>
<dbReference type="InterPro" id="IPR029046">
    <property type="entry name" value="LolA/LolB/LppX"/>
</dbReference>
<dbReference type="InterPro" id="IPR019207">
    <property type="entry name" value="DUF2092"/>
</dbReference>
<evidence type="ECO:0000313" key="3">
    <source>
        <dbReference type="EMBL" id="GHD65329.1"/>
    </source>
</evidence>
<evidence type="ECO:0000256" key="2">
    <source>
        <dbReference type="SAM" id="SignalP"/>
    </source>
</evidence>
<accession>A0ABQ3H3C1</accession>
<keyword evidence="1 2" id="KW-0732">Signal</keyword>
<name>A0ABQ3H3C1_9NEIS</name>
<feature type="chain" id="PRO_5045083632" description="DUF2092 domain-containing protein" evidence="2">
    <location>
        <begin position="23"/>
        <end position="261"/>
    </location>
</feature>
<organism evidence="3 4">
    <name type="scientific">Jeongeupia chitinilytica</name>
    <dbReference type="NCBI Taxonomy" id="1041641"/>
    <lineage>
        <taxon>Bacteria</taxon>
        <taxon>Pseudomonadati</taxon>
        <taxon>Pseudomonadota</taxon>
        <taxon>Betaproteobacteria</taxon>
        <taxon>Neisseriales</taxon>
        <taxon>Chitinibacteraceae</taxon>
        <taxon>Jeongeupia</taxon>
    </lineage>
</organism>
<evidence type="ECO:0008006" key="5">
    <source>
        <dbReference type="Google" id="ProtNLM"/>
    </source>
</evidence>
<reference evidence="4" key="1">
    <citation type="journal article" date="2019" name="Int. J. Syst. Evol. Microbiol.">
        <title>The Global Catalogue of Microorganisms (GCM) 10K type strain sequencing project: providing services to taxonomists for standard genome sequencing and annotation.</title>
        <authorList>
            <consortium name="The Broad Institute Genomics Platform"/>
            <consortium name="The Broad Institute Genome Sequencing Center for Infectious Disease"/>
            <person name="Wu L."/>
            <person name="Ma J."/>
        </authorList>
    </citation>
    <scope>NUCLEOTIDE SEQUENCE [LARGE SCALE GENOMIC DNA]</scope>
    <source>
        <strain evidence="4">KCTC 23701</strain>
    </source>
</reference>
<keyword evidence="4" id="KW-1185">Reference proteome</keyword>
<sequence length="261" mass="29036">MLVRTMLGLSIAALISTVPAHADDARVQGGESQATAPVRETRAIEALQRMSRSLRALDRFEVTAHSDVDRLDDAGQLIKFSNDVSYKVEKPNRLYASIVNGRADRQMYYDGQNFTLYGKKLNYYATVKAPATIGELLEQLDDRYGIEVPLADLFLWGSDKAPVDTIEAARYVGPSIVGERVCDQYAFRQDDVDWQLWIARGDQPLPCRLAIVDAGDPARPQSVMTYQWRTGKRFLPSTFKFSAPKNAHPIVLNAAPAADAQ</sequence>
<evidence type="ECO:0000256" key="1">
    <source>
        <dbReference type="ARBA" id="ARBA00022729"/>
    </source>
</evidence>
<comment type="caution">
    <text evidence="3">The sequence shown here is derived from an EMBL/GenBank/DDBJ whole genome shotgun (WGS) entry which is preliminary data.</text>
</comment>
<feature type="signal peptide" evidence="2">
    <location>
        <begin position="1"/>
        <end position="22"/>
    </location>
</feature>
<dbReference type="Proteomes" id="UP000604737">
    <property type="component" value="Unassembled WGS sequence"/>
</dbReference>